<dbReference type="CDD" id="cd03312">
    <property type="entry name" value="CIMS_N_terminal_like"/>
    <property type="match status" value="1"/>
</dbReference>
<keyword evidence="10" id="KW-0677">Repeat</keyword>
<comment type="pathway">
    <text evidence="2 10">Amino-acid biosynthesis; L-methionine biosynthesis via de novo pathway; L-methionine from L-homocysteine (MetE route): step 1/1.</text>
</comment>
<dbReference type="InterPro" id="IPR002629">
    <property type="entry name" value="Met_Synth_C/arc"/>
</dbReference>
<feature type="binding site" evidence="11">
    <location>
        <position position="125"/>
    </location>
    <ligand>
        <name>5-methyltetrahydropteroyltri-L-glutamate</name>
        <dbReference type="ChEBI" id="CHEBI:58207"/>
    </ligand>
</feature>
<comment type="cofactor">
    <cofactor evidence="10">
        <name>Zn(2+)</name>
        <dbReference type="ChEBI" id="CHEBI:29105"/>
    </cofactor>
    <text evidence="10">Binds 1 zinc ion per subunit.</text>
</comment>
<evidence type="ECO:0000259" key="15">
    <source>
        <dbReference type="Pfam" id="PF08267"/>
    </source>
</evidence>
<comment type="cofactor">
    <cofactor evidence="12">
        <name>Zn(2+)</name>
        <dbReference type="ChEBI" id="CHEBI:29105"/>
    </cofactor>
    <text evidence="12">Binds 2 Zn(2+) ions per subunit.</text>
</comment>
<dbReference type="Gene3D" id="3.20.20.210">
    <property type="match status" value="2"/>
</dbReference>
<evidence type="ECO:0000256" key="13">
    <source>
        <dbReference type="PIRSR" id="PIRSR000382-3"/>
    </source>
</evidence>
<dbReference type="GO" id="GO:0003871">
    <property type="term" value="F:5-methyltetrahydropteroyltriglutamate-homocysteine S-methyltransferase activity"/>
    <property type="evidence" value="ECO:0007669"/>
    <property type="project" value="UniProtKB-UniRule"/>
</dbReference>
<feature type="domain" description="Cobalamin-independent methionine synthase MetE N-terminal" evidence="15">
    <location>
        <begin position="14"/>
        <end position="312"/>
    </location>
</feature>
<feature type="domain" description="Cobalamin-independent methionine synthase MetE C-terminal/archaeal" evidence="14">
    <location>
        <begin position="429"/>
        <end position="750"/>
    </location>
</feature>
<feature type="binding site" evidence="10">
    <location>
        <position position="607"/>
    </location>
    <ligand>
        <name>5-methyltetrahydropteroyltri-L-glutamate</name>
        <dbReference type="ChEBI" id="CHEBI:58207"/>
    </ligand>
</feature>
<feature type="active site" description="Proton donor" evidence="10 13">
    <location>
        <position position="696"/>
    </location>
</feature>
<evidence type="ECO:0000256" key="5">
    <source>
        <dbReference type="ARBA" id="ARBA00022605"/>
    </source>
</evidence>
<accession>A0A4Q1SHE4</accession>
<dbReference type="InterPro" id="IPR038071">
    <property type="entry name" value="UROD/MetE-like_sf"/>
</dbReference>
<feature type="binding site" evidence="12">
    <location>
        <position position="645"/>
    </location>
    <ligand>
        <name>Zn(2+)</name>
        <dbReference type="ChEBI" id="CHEBI:29105"/>
        <label>1</label>
        <note>catalytic</note>
    </ligand>
</feature>
<feature type="binding site" evidence="10">
    <location>
        <position position="667"/>
    </location>
    <ligand>
        <name>Zn(2+)</name>
        <dbReference type="ChEBI" id="CHEBI:29105"/>
        <note>catalytic</note>
    </ligand>
</feature>
<reference evidence="16 17" key="1">
    <citation type="journal article" date="2016" name="Int. J. Syst. Evol. Microbiol.">
        <title>Acidipila dinghuensis sp. nov., an acidobacterium isolated from forest soil.</title>
        <authorList>
            <person name="Jiang Y.W."/>
            <person name="Wang J."/>
            <person name="Chen M.H."/>
            <person name="Lv Y.Y."/>
            <person name="Qiu L.H."/>
        </authorList>
    </citation>
    <scope>NUCLEOTIDE SEQUENCE [LARGE SCALE GENOMIC DNA]</scope>
    <source>
        <strain evidence="16 17">DHOF10</strain>
    </source>
</reference>
<feature type="binding site" evidence="10 11">
    <location>
        <position position="563"/>
    </location>
    <ligand>
        <name>5-methyltetrahydropteroyltri-L-glutamate</name>
        <dbReference type="ChEBI" id="CHEBI:58207"/>
    </ligand>
</feature>
<keyword evidence="4 10" id="KW-0489">Methyltransferase</keyword>
<feature type="binding site" evidence="10 11">
    <location>
        <begin position="433"/>
        <end position="435"/>
    </location>
    <ligand>
        <name>L-homocysteine</name>
        <dbReference type="ChEBI" id="CHEBI:58199"/>
    </ligand>
</feature>
<dbReference type="SUPFAM" id="SSF51726">
    <property type="entry name" value="UROD/MetE-like"/>
    <property type="match status" value="2"/>
</dbReference>
<dbReference type="NCBIfam" id="NF003556">
    <property type="entry name" value="PRK05222.1"/>
    <property type="match status" value="1"/>
</dbReference>
<feature type="binding site" evidence="11">
    <location>
        <position position="29"/>
    </location>
    <ligand>
        <name>5-methyltetrahydropteroyltri-L-glutamate</name>
        <dbReference type="ChEBI" id="CHEBI:58207"/>
    </ligand>
</feature>
<protein>
    <recommendedName>
        <fullName evidence="10">5-methyltetrahydropteroyltriglutamate--homocysteine methyltransferase</fullName>
        <ecNumber evidence="10">2.1.1.14</ecNumber>
    </recommendedName>
    <alternativeName>
        <fullName evidence="10">Cobalamin-independent methionine synthase</fullName>
    </alternativeName>
    <alternativeName>
        <fullName evidence="10">Methionine synthase, vitamin-B12 independent isozyme</fullName>
    </alternativeName>
</protein>
<dbReference type="OrthoDB" id="244285at2"/>
<keyword evidence="17" id="KW-1185">Reference proteome</keyword>
<feature type="binding site" evidence="10">
    <location>
        <position position="645"/>
    </location>
    <ligand>
        <name>Zn(2+)</name>
        <dbReference type="ChEBI" id="CHEBI:29105"/>
        <note>catalytic</note>
    </ligand>
</feature>
<gene>
    <name evidence="10 16" type="primary">metE</name>
    <name evidence="16" type="ORF">ESZ00_02210</name>
</gene>
<dbReference type="NCBIfam" id="TIGR01371">
    <property type="entry name" value="met_syn_B12ind"/>
    <property type="match status" value="1"/>
</dbReference>
<dbReference type="GO" id="GO:0032259">
    <property type="term" value="P:methylation"/>
    <property type="evidence" value="ECO:0007669"/>
    <property type="project" value="UniProtKB-KW"/>
</dbReference>
<comment type="caution">
    <text evidence="16">The sequence shown here is derived from an EMBL/GenBank/DDBJ whole genome shotgun (WGS) entry which is preliminary data.</text>
</comment>
<evidence type="ECO:0000256" key="1">
    <source>
        <dbReference type="ARBA" id="ARBA00002777"/>
    </source>
</evidence>
<feature type="binding site" evidence="12">
    <location>
        <position position="728"/>
    </location>
    <ligand>
        <name>Zn(2+)</name>
        <dbReference type="ChEBI" id="CHEBI:29105"/>
        <label>1</label>
        <note>catalytic</note>
    </ligand>
</feature>
<dbReference type="AlphaFoldDB" id="A0A4Q1SHE4"/>
<feature type="binding site" evidence="12">
    <location>
        <position position="643"/>
    </location>
    <ligand>
        <name>Zn(2+)</name>
        <dbReference type="ChEBI" id="CHEBI:29105"/>
        <label>1</label>
        <note>catalytic</note>
    </ligand>
</feature>
<dbReference type="UniPathway" id="UPA00051">
    <property type="reaction ID" value="UER00082"/>
</dbReference>
<evidence type="ECO:0000256" key="7">
    <source>
        <dbReference type="ARBA" id="ARBA00022723"/>
    </source>
</evidence>
<feature type="binding site" evidence="10 11">
    <location>
        <begin position="517"/>
        <end position="518"/>
    </location>
    <ligand>
        <name>5-methyltetrahydropteroyltri-L-glutamate</name>
        <dbReference type="ChEBI" id="CHEBI:58207"/>
    </ligand>
</feature>
<dbReference type="PIRSF" id="PIRSF000382">
    <property type="entry name" value="MeTrfase_B12_ind"/>
    <property type="match status" value="1"/>
</dbReference>
<keyword evidence="7 10" id="KW-0479">Metal-binding</keyword>
<feature type="binding site" evidence="10 11">
    <location>
        <position position="486"/>
    </location>
    <ligand>
        <name>L-methionine</name>
        <dbReference type="ChEBI" id="CHEBI:57844"/>
    </ligand>
</feature>
<keyword evidence="5 10" id="KW-0028">Amino-acid biosynthesis</keyword>
<keyword evidence="8 10" id="KW-0862">Zinc</keyword>
<dbReference type="CDD" id="cd03311">
    <property type="entry name" value="CIMS_C_terminal_like"/>
    <property type="match status" value="1"/>
</dbReference>
<dbReference type="InterPro" id="IPR013215">
    <property type="entry name" value="Cbl-indep_Met_Synth_N"/>
</dbReference>
<proteinExistence type="inferred from homology"/>
<evidence type="ECO:0000256" key="9">
    <source>
        <dbReference type="ARBA" id="ARBA00023167"/>
    </source>
</evidence>
<evidence type="ECO:0000256" key="3">
    <source>
        <dbReference type="ARBA" id="ARBA00009553"/>
    </source>
</evidence>
<evidence type="ECO:0000256" key="11">
    <source>
        <dbReference type="PIRSR" id="PIRSR000382-1"/>
    </source>
</evidence>
<feature type="binding site" evidence="10 11">
    <location>
        <begin position="433"/>
        <end position="435"/>
    </location>
    <ligand>
        <name>L-methionine</name>
        <dbReference type="ChEBI" id="CHEBI:57844"/>
    </ligand>
</feature>
<dbReference type="EC" id="2.1.1.14" evidence="10"/>
<dbReference type="Proteomes" id="UP000290253">
    <property type="component" value="Unassembled WGS sequence"/>
</dbReference>
<keyword evidence="6 10" id="KW-0808">Transferase</keyword>
<dbReference type="GO" id="GO:0009086">
    <property type="term" value="P:methionine biosynthetic process"/>
    <property type="evidence" value="ECO:0007669"/>
    <property type="project" value="UniProtKB-UniRule"/>
</dbReference>
<feature type="binding site" evidence="10">
    <location>
        <position position="643"/>
    </location>
    <ligand>
        <name>Zn(2+)</name>
        <dbReference type="ChEBI" id="CHEBI:29105"/>
        <note>catalytic</note>
    </ligand>
</feature>
<evidence type="ECO:0000256" key="6">
    <source>
        <dbReference type="ARBA" id="ARBA00022679"/>
    </source>
</evidence>
<feature type="binding site" evidence="10">
    <location>
        <position position="120"/>
    </location>
    <ligand>
        <name>5-methyltetrahydropteroyltri-L-glutamate</name>
        <dbReference type="ChEBI" id="CHEBI:58207"/>
    </ligand>
</feature>
<organism evidence="16 17">
    <name type="scientific">Silvibacterium dinghuense</name>
    <dbReference type="NCBI Taxonomy" id="1560006"/>
    <lineage>
        <taxon>Bacteria</taxon>
        <taxon>Pseudomonadati</taxon>
        <taxon>Acidobacteriota</taxon>
        <taxon>Terriglobia</taxon>
        <taxon>Terriglobales</taxon>
        <taxon>Acidobacteriaceae</taxon>
        <taxon>Silvibacterium</taxon>
    </lineage>
</organism>
<dbReference type="RefSeq" id="WP_129206568.1">
    <property type="nucleotide sequence ID" value="NZ_BMGU01000001.1"/>
</dbReference>
<dbReference type="PANTHER" id="PTHR30519">
    <property type="entry name" value="5-METHYLTETRAHYDROPTEROYLTRIGLUTAMATE--HOMOCYSTEINE METHYLTRANSFERASE"/>
    <property type="match status" value="1"/>
</dbReference>
<evidence type="ECO:0000313" key="16">
    <source>
        <dbReference type="EMBL" id="RXS96785.1"/>
    </source>
</evidence>
<comment type="catalytic activity">
    <reaction evidence="10">
        <text>5-methyltetrahydropteroyltri-L-glutamate + L-homocysteine = tetrahydropteroyltri-L-glutamate + L-methionine</text>
        <dbReference type="Rhea" id="RHEA:21196"/>
        <dbReference type="ChEBI" id="CHEBI:57844"/>
        <dbReference type="ChEBI" id="CHEBI:58140"/>
        <dbReference type="ChEBI" id="CHEBI:58199"/>
        <dbReference type="ChEBI" id="CHEBI:58207"/>
        <dbReference type="EC" id="2.1.1.14"/>
    </reaction>
</comment>
<evidence type="ECO:0000256" key="12">
    <source>
        <dbReference type="PIRSR" id="PIRSR000382-2"/>
    </source>
</evidence>
<keyword evidence="9 10" id="KW-0486">Methionine biosynthesis</keyword>
<feature type="binding site" evidence="10">
    <location>
        <position position="728"/>
    </location>
    <ligand>
        <name>Zn(2+)</name>
        <dbReference type="ChEBI" id="CHEBI:29105"/>
        <note>catalytic</note>
    </ligand>
</feature>
<evidence type="ECO:0000256" key="4">
    <source>
        <dbReference type="ARBA" id="ARBA00022603"/>
    </source>
</evidence>
<dbReference type="GO" id="GO:0008270">
    <property type="term" value="F:zinc ion binding"/>
    <property type="evidence" value="ECO:0007669"/>
    <property type="project" value="InterPro"/>
</dbReference>
<comment type="function">
    <text evidence="1 10">Catalyzes the transfer of a methyl group from 5-methyltetrahydrofolate to homocysteine resulting in methionine formation.</text>
</comment>
<feature type="binding site" evidence="10 11">
    <location>
        <position position="601"/>
    </location>
    <ligand>
        <name>L-homocysteine</name>
        <dbReference type="ChEBI" id="CHEBI:58199"/>
    </ligand>
</feature>
<sequence>MHSATPLSSVSVTTANLGFPRIGRHRELKAALEKFWTGAIDAEQLLQTAGSLRHEHWRVQRKAGIDVIPTNDFSLYDQVLDALVLIGATPERFGSGEVTLERYFATARNSSTQPVMEMTKWFDTNYHYLVPEWSEGLAFTPNTRRLLAEIAEARALGIDPRPVLLGPVTLLALGKGVNGFDPLQLVDRITTVYLSILDTLAANNVSWVQIDEPLLITDLTPTLAEAYRSIYARLSKSPVRLMLTTYFGALGDNLPLAVSLGTAGLHIDLVRAPEQLQTVLNALHPEQTLSLGCIDGRNIWLTDLSAARLQIDEAVRVLGKERVIAAPSCSLLHVPHDLREETALPPRLLRWLRFAEEKLRDLSALARNETSVLTQNQADLADRKEAESTTNATVRTALASLGEADFTRRSPYPARAGAQRKQLGLPLVPTTTIGSFPQSAEVRKHRAAWRKGIESTGQYESFLREAIADCIREQERIGLDVLVHGEFERNDMVEHFAEFLEGFAFTRNGWVQSYGSRCVKPPVIYGDVSRPQPMTVRWTEYARSLTERPIKGMLTGPITILQWSFVRDDIPRSQTTWQIALALREEILDLERAGIRIIQVDEPALREGLPLRHADWATYLDWAVKAFRLATSAVEDATQIHTHMCYCEFEDILPSIAALDADVISMEAARSKMELLQAFREQRYPNEIGPGVYDIHSPRVPSRDEMRSLLEKALEVIEPEKLWSNPDCGLKTRGWKEVSAALEAMCAATRDVRKHLAATTD</sequence>
<evidence type="ECO:0000256" key="8">
    <source>
        <dbReference type="ARBA" id="ARBA00022833"/>
    </source>
</evidence>
<evidence type="ECO:0000256" key="2">
    <source>
        <dbReference type="ARBA" id="ARBA00004681"/>
    </source>
</evidence>
<feature type="binding site" evidence="10">
    <location>
        <begin position="26"/>
        <end position="29"/>
    </location>
    <ligand>
        <name>5-methyltetrahydropteroyltri-L-glutamate</name>
        <dbReference type="ChEBI" id="CHEBI:58207"/>
    </ligand>
</feature>
<evidence type="ECO:0000259" key="14">
    <source>
        <dbReference type="Pfam" id="PF01717"/>
    </source>
</evidence>
<name>A0A4Q1SHE4_9BACT</name>
<feature type="binding site" evidence="12">
    <location>
        <position position="667"/>
    </location>
    <ligand>
        <name>Zn(2+)</name>
        <dbReference type="ChEBI" id="CHEBI:29105"/>
        <label>1</label>
        <note>catalytic</note>
    </ligand>
</feature>
<dbReference type="InterPro" id="IPR006276">
    <property type="entry name" value="Cobalamin-indep_Met_synthase"/>
</dbReference>
<dbReference type="Pfam" id="PF08267">
    <property type="entry name" value="Meth_synt_1"/>
    <property type="match status" value="1"/>
</dbReference>
<feature type="binding site" evidence="10 11">
    <location>
        <position position="601"/>
    </location>
    <ligand>
        <name>L-methionine</name>
        <dbReference type="ChEBI" id="CHEBI:57844"/>
    </ligand>
</feature>
<feature type="binding site" evidence="10">
    <location>
        <position position="486"/>
    </location>
    <ligand>
        <name>L-homocysteine</name>
        <dbReference type="ChEBI" id="CHEBI:58199"/>
    </ligand>
</feature>
<evidence type="ECO:0000256" key="10">
    <source>
        <dbReference type="HAMAP-Rule" id="MF_00172"/>
    </source>
</evidence>
<comment type="similarity">
    <text evidence="3 10">Belongs to the vitamin-B12 independent methionine synthase family.</text>
</comment>
<dbReference type="EMBL" id="SDMK01000001">
    <property type="protein sequence ID" value="RXS96785.1"/>
    <property type="molecule type" value="Genomic_DNA"/>
</dbReference>
<evidence type="ECO:0000313" key="17">
    <source>
        <dbReference type="Proteomes" id="UP000290253"/>
    </source>
</evidence>
<dbReference type="Pfam" id="PF01717">
    <property type="entry name" value="Meth_synt_2"/>
    <property type="match status" value="1"/>
</dbReference>
<dbReference type="HAMAP" id="MF_00172">
    <property type="entry name" value="Meth_synth"/>
    <property type="match status" value="1"/>
</dbReference>